<reference evidence="9" key="1">
    <citation type="submission" date="2011-02" db="EMBL/GenBank/DDBJ databases">
        <title>The complete genome of Planctomyces brasiliensis DSM 5305.</title>
        <authorList>
            <person name="Lucas S."/>
            <person name="Copeland A."/>
            <person name="Lapidus A."/>
            <person name="Bruce D."/>
            <person name="Goodwin L."/>
            <person name="Pitluck S."/>
            <person name="Kyrpides N."/>
            <person name="Mavromatis K."/>
            <person name="Pagani I."/>
            <person name="Ivanova N."/>
            <person name="Ovchinnikova G."/>
            <person name="Lu M."/>
            <person name="Detter J.C."/>
            <person name="Han C."/>
            <person name="Land M."/>
            <person name="Hauser L."/>
            <person name="Markowitz V."/>
            <person name="Cheng J.-F."/>
            <person name="Hugenholtz P."/>
            <person name="Woyke T."/>
            <person name="Wu D."/>
            <person name="Tindall B."/>
            <person name="Pomrenke H.G."/>
            <person name="Brambilla E."/>
            <person name="Klenk H.-P."/>
            <person name="Eisen J.A."/>
        </authorList>
    </citation>
    <scope>NUCLEOTIDE SEQUENCE [LARGE SCALE GENOMIC DNA]</scope>
    <source>
        <strain evidence="9">ATCC 49424 / DSM 5305 / JCM 21570 / NBRC 103401 / IFAM 1448</strain>
    </source>
</reference>
<evidence type="ECO:0000256" key="1">
    <source>
        <dbReference type="ARBA" id="ARBA00004651"/>
    </source>
</evidence>
<evidence type="ECO:0000313" key="9">
    <source>
        <dbReference type="Proteomes" id="UP000006860"/>
    </source>
</evidence>
<dbReference type="GO" id="GO:0005886">
    <property type="term" value="C:plasma membrane"/>
    <property type="evidence" value="ECO:0007669"/>
    <property type="project" value="UniProtKB-SubCell"/>
</dbReference>
<name>F0SL78_RUBBR</name>
<dbReference type="PANTHER" id="PTHR33406:SF12">
    <property type="entry name" value="BLR2997 PROTEIN"/>
    <property type="match status" value="1"/>
</dbReference>
<dbReference type="InterPro" id="IPR050545">
    <property type="entry name" value="Mycobact_MmpL"/>
</dbReference>
<evidence type="ECO:0000256" key="2">
    <source>
        <dbReference type="ARBA" id="ARBA00022475"/>
    </source>
</evidence>
<feature type="transmembrane region" description="Helical" evidence="6">
    <location>
        <begin position="357"/>
        <end position="380"/>
    </location>
</feature>
<dbReference type="Proteomes" id="UP000006860">
    <property type="component" value="Chromosome"/>
</dbReference>
<evidence type="ECO:0000313" key="8">
    <source>
        <dbReference type="EMBL" id="ADY60961.1"/>
    </source>
</evidence>
<comment type="subcellular location">
    <subcellularLocation>
        <location evidence="1">Cell membrane</location>
        <topology evidence="1">Multi-pass membrane protein</topology>
    </subcellularLocation>
</comment>
<dbReference type="RefSeq" id="WP_013629681.1">
    <property type="nucleotide sequence ID" value="NC_015174.1"/>
</dbReference>
<evidence type="ECO:0000256" key="5">
    <source>
        <dbReference type="ARBA" id="ARBA00023136"/>
    </source>
</evidence>
<keyword evidence="2" id="KW-1003">Cell membrane</keyword>
<dbReference type="HOGENOM" id="CLU_008861_3_0_0"/>
<feature type="domain" description="SSD" evidence="7">
    <location>
        <begin position="638"/>
        <end position="755"/>
    </location>
</feature>
<keyword evidence="9" id="KW-1185">Reference proteome</keyword>
<evidence type="ECO:0000256" key="6">
    <source>
        <dbReference type="SAM" id="Phobius"/>
    </source>
</evidence>
<feature type="transmembrane region" description="Helical" evidence="6">
    <location>
        <begin position="328"/>
        <end position="351"/>
    </location>
</feature>
<dbReference type="EMBL" id="CP002546">
    <property type="protein sequence ID" value="ADY60961.1"/>
    <property type="molecule type" value="Genomic_DNA"/>
</dbReference>
<keyword evidence="5 6" id="KW-0472">Membrane</keyword>
<accession>F0SL78</accession>
<dbReference type="PANTHER" id="PTHR33406">
    <property type="entry name" value="MEMBRANE PROTEIN MJ1562-RELATED"/>
    <property type="match status" value="1"/>
</dbReference>
<keyword evidence="3 6" id="KW-0812">Transmembrane</keyword>
<organism evidence="8 9">
    <name type="scientific">Rubinisphaera brasiliensis (strain ATCC 49424 / DSM 5305 / JCM 21570 / IAM 15109 / NBRC 103401 / IFAM 1448)</name>
    <name type="common">Planctomyces brasiliensis</name>
    <dbReference type="NCBI Taxonomy" id="756272"/>
    <lineage>
        <taxon>Bacteria</taxon>
        <taxon>Pseudomonadati</taxon>
        <taxon>Planctomycetota</taxon>
        <taxon>Planctomycetia</taxon>
        <taxon>Planctomycetales</taxon>
        <taxon>Planctomycetaceae</taxon>
        <taxon>Rubinisphaera</taxon>
    </lineage>
</organism>
<dbReference type="Pfam" id="PF03176">
    <property type="entry name" value="MMPL"/>
    <property type="match status" value="2"/>
</dbReference>
<dbReference type="InterPro" id="IPR004869">
    <property type="entry name" value="MMPL_dom"/>
</dbReference>
<evidence type="ECO:0000256" key="3">
    <source>
        <dbReference type="ARBA" id="ARBA00022692"/>
    </source>
</evidence>
<evidence type="ECO:0000256" key="4">
    <source>
        <dbReference type="ARBA" id="ARBA00022989"/>
    </source>
</evidence>
<feature type="transmembrane region" description="Helical" evidence="6">
    <location>
        <begin position="729"/>
        <end position="757"/>
    </location>
</feature>
<dbReference type="KEGG" id="pbs:Plabr_3364"/>
<feature type="transmembrane region" description="Helical" evidence="6">
    <location>
        <begin position="20"/>
        <end position="39"/>
    </location>
</feature>
<evidence type="ECO:0000259" key="7">
    <source>
        <dbReference type="PROSITE" id="PS50156"/>
    </source>
</evidence>
<dbReference type="OrthoDB" id="9794724at2"/>
<sequence length="785" mass="86214">MSRYFDSSFGRFADSPALSLPVLVLLTVFATLGHFWPGWTDFFTAAEQQEEVHPGNSRMSRVRHEPERNLPDVDAVSLTDSDAVLVITSPDLFTPDGAAALRKMVEDLEALPYVNDVFWLDRVPVLNLFGLRDSPLPGPRASARQYAEAKQTAVDHPLVGGQLLSDDGETTLLLIKLDWLFVGSDEDVTEGLKEQALVTAAQFPDTEFEILVSGRVPMYVTFVNSQLRNRWMYQAIGHGMTIVMALILFRGLGAVIIVAGAASLGVYWTTGLLYYFDLQDNPFNDIVLPVLLSLIALADGVHLLVEIRRQRASGLTPRLASRRGVTNVGLACMLTSITTAIGFGSLALAHHDIVREFGWACVLGVGLTFLSVITVIPLLCRTPLARKLEKRHGKGVIDRNLGAIQSVITFVMRHPKQISTLGIVSTILLASTALTLRPDERRANALPLDSEVSQAMRHMDDVMGGMEHSEVRIRWPKSLDETDPQILEVVAAVTNRLKEEESLGHPISLASFVAALPGGGTLADRMPLVELLPPALKRAFFVPERREAIVDFRVQDLGIAYYGKVFESLEEYLRTVEEENPGFELRLRGSAVSRWRDLYQIVVDLALSLGSASLVIFFVLTVAYRSLRLGLISLIPNFFPLSVTGAYLVWSGQPLELASVCAFTVCLGIAVDDTIHFLTRFQEERQGWPTREAIYRAFTATGTALIMTSIILVIGFASVLFSDLRDQRIFAVMGVLTIGSALFADLFLLPALLLTFLKTDDSTADESESAANLSDQSPVPADTAT</sequence>
<feature type="transmembrane region" description="Helical" evidence="6">
    <location>
        <begin position="598"/>
        <end position="623"/>
    </location>
</feature>
<dbReference type="Gene3D" id="1.20.1640.10">
    <property type="entry name" value="Multidrug efflux transporter AcrB transmembrane domain"/>
    <property type="match status" value="2"/>
</dbReference>
<feature type="transmembrane region" description="Helical" evidence="6">
    <location>
        <begin position="698"/>
        <end position="722"/>
    </location>
</feature>
<dbReference type="eggNOG" id="COG1033">
    <property type="taxonomic scope" value="Bacteria"/>
</dbReference>
<dbReference type="STRING" id="756272.Plabr_3364"/>
<gene>
    <name evidence="8" type="ordered locus">Plabr_3364</name>
</gene>
<dbReference type="PROSITE" id="PS50156">
    <property type="entry name" value="SSD"/>
    <property type="match status" value="1"/>
</dbReference>
<feature type="transmembrane region" description="Helical" evidence="6">
    <location>
        <begin position="256"/>
        <end position="276"/>
    </location>
</feature>
<feature type="transmembrane region" description="Helical" evidence="6">
    <location>
        <begin position="657"/>
        <end position="678"/>
    </location>
</feature>
<feature type="transmembrane region" description="Helical" evidence="6">
    <location>
        <begin position="288"/>
        <end position="307"/>
    </location>
</feature>
<dbReference type="InterPro" id="IPR000731">
    <property type="entry name" value="SSD"/>
</dbReference>
<proteinExistence type="predicted"/>
<dbReference type="AlphaFoldDB" id="F0SL78"/>
<protein>
    <recommendedName>
        <fullName evidence="7">SSD domain-containing protein</fullName>
    </recommendedName>
</protein>
<keyword evidence="4 6" id="KW-1133">Transmembrane helix</keyword>
<dbReference type="SUPFAM" id="SSF82866">
    <property type="entry name" value="Multidrug efflux transporter AcrB transmembrane domain"/>
    <property type="match status" value="2"/>
</dbReference>
<feature type="transmembrane region" description="Helical" evidence="6">
    <location>
        <begin position="629"/>
        <end position="650"/>
    </location>
</feature>